<reference evidence="2" key="1">
    <citation type="submission" date="2020-01" db="EMBL/GenBank/DDBJ databases">
        <title>Insect and environment-associated Actinomycetes.</title>
        <authorList>
            <person name="Currrie C."/>
            <person name="Chevrette M."/>
            <person name="Carlson C."/>
            <person name="Stubbendieck R."/>
            <person name="Wendt-Pienkowski E."/>
        </authorList>
    </citation>
    <scope>NUCLEOTIDE SEQUENCE</scope>
    <source>
        <strain evidence="2">SID12501</strain>
    </source>
</reference>
<accession>A0A6B3C723</accession>
<protein>
    <submittedName>
        <fullName evidence="2">Uncharacterized protein</fullName>
    </submittedName>
</protein>
<organism evidence="2">
    <name type="scientific">Streptomyces sp. SID12501</name>
    <dbReference type="NCBI Taxonomy" id="2706042"/>
    <lineage>
        <taxon>Bacteria</taxon>
        <taxon>Bacillati</taxon>
        <taxon>Actinomycetota</taxon>
        <taxon>Actinomycetes</taxon>
        <taxon>Kitasatosporales</taxon>
        <taxon>Streptomycetaceae</taxon>
        <taxon>Streptomyces</taxon>
    </lineage>
</organism>
<dbReference type="EMBL" id="JAAGLU010000074">
    <property type="protein sequence ID" value="NEC92488.1"/>
    <property type="molecule type" value="Genomic_DNA"/>
</dbReference>
<evidence type="ECO:0000313" key="2">
    <source>
        <dbReference type="EMBL" id="NEC92488.1"/>
    </source>
</evidence>
<dbReference type="AlphaFoldDB" id="A0A6B3C723"/>
<comment type="caution">
    <text evidence="2">The sequence shown here is derived from an EMBL/GenBank/DDBJ whole genome shotgun (WGS) entry which is preliminary data.</text>
</comment>
<feature type="region of interest" description="Disordered" evidence="1">
    <location>
        <begin position="30"/>
        <end position="71"/>
    </location>
</feature>
<sequence>MAERSATALHWLLVTLVLWGLTRLLPATGTRRKTPAATRTVVTSRNVKDHAHPAAQVPAQRRSPYSTDTAALDGSASRLSRPYLPGLAGCWAPEAAKSPRTARVRPYWTARERALRWRRRRVLVLAAHFRLDLDRRNIHAVPVGGGVR</sequence>
<evidence type="ECO:0000256" key="1">
    <source>
        <dbReference type="SAM" id="MobiDB-lite"/>
    </source>
</evidence>
<proteinExistence type="predicted"/>
<dbReference type="RefSeq" id="WP_164324184.1">
    <property type="nucleotide sequence ID" value="NZ_JAAGLU010000074.1"/>
</dbReference>
<name>A0A6B3C723_9ACTN</name>
<gene>
    <name evidence="2" type="ORF">G3I71_43590</name>
</gene>